<feature type="domain" description="C2H2-type" evidence="2">
    <location>
        <begin position="21"/>
        <end position="48"/>
    </location>
</feature>
<dbReference type="InterPro" id="IPR013087">
    <property type="entry name" value="Znf_C2H2_type"/>
</dbReference>
<dbReference type="RefSeq" id="XP_035320969.1">
    <property type="nucleotide sequence ID" value="XM_035469274.1"/>
</dbReference>
<keyword evidence="1" id="KW-0862">Zinc</keyword>
<dbReference type="GO" id="GO:0008270">
    <property type="term" value="F:zinc ion binding"/>
    <property type="evidence" value="ECO:0007669"/>
    <property type="project" value="UniProtKB-KW"/>
</dbReference>
<keyword evidence="4" id="KW-1185">Reference proteome</keyword>
<evidence type="ECO:0000313" key="3">
    <source>
        <dbReference type="EMBL" id="KAF4122317.1"/>
    </source>
</evidence>
<sequence length="165" mass="18421">MLTRYSQRQAKSHGSTSSNLRLCPRCGRAFERTEQLERHNIEASKDRYYYYHQSLGMIDIMYQTPRRRRMHAVTVELPLPGVTFSHDMSDTSAADTSPSNDVGHTAQVVAAGDDLAAAVPLSGLGVVFINHSSSSSSKRHKSNNIKLWNRTRNTEEDVPTPGCEV</sequence>
<organism evidence="3 4">
    <name type="scientific">Geosmithia morbida</name>
    <dbReference type="NCBI Taxonomy" id="1094350"/>
    <lineage>
        <taxon>Eukaryota</taxon>
        <taxon>Fungi</taxon>
        <taxon>Dikarya</taxon>
        <taxon>Ascomycota</taxon>
        <taxon>Pezizomycotina</taxon>
        <taxon>Sordariomycetes</taxon>
        <taxon>Hypocreomycetidae</taxon>
        <taxon>Hypocreales</taxon>
        <taxon>Bionectriaceae</taxon>
        <taxon>Geosmithia</taxon>
    </lineage>
</organism>
<keyword evidence="1" id="KW-0863">Zinc-finger</keyword>
<reference evidence="3" key="1">
    <citation type="submission" date="2020-03" db="EMBL/GenBank/DDBJ databases">
        <title>Site-based positive gene gene selection in Geosmithia morbida across the United States reveals a broad range of putative effectors and factors for local host and environmental adapation.</title>
        <authorList>
            <person name="Onufrak A."/>
            <person name="Murdoch R.W."/>
            <person name="Gazis R."/>
            <person name="Huff M."/>
            <person name="Staton M."/>
            <person name="Klingeman W."/>
            <person name="Hadziabdic D."/>
        </authorList>
    </citation>
    <scope>NUCLEOTIDE SEQUENCE</scope>
    <source>
        <strain evidence="3">1262</strain>
    </source>
</reference>
<dbReference type="GeneID" id="55973532"/>
<accession>A0A9P4YV07</accession>
<proteinExistence type="predicted"/>
<protein>
    <recommendedName>
        <fullName evidence="2">C2H2-type domain-containing protein</fullName>
    </recommendedName>
</protein>
<keyword evidence="1" id="KW-0479">Metal-binding</keyword>
<comment type="caution">
    <text evidence="3">The sequence shown here is derived from an EMBL/GenBank/DDBJ whole genome shotgun (WGS) entry which is preliminary data.</text>
</comment>
<evidence type="ECO:0000256" key="1">
    <source>
        <dbReference type="PROSITE-ProRule" id="PRU00042"/>
    </source>
</evidence>
<evidence type="ECO:0000313" key="4">
    <source>
        <dbReference type="Proteomes" id="UP000749293"/>
    </source>
</evidence>
<name>A0A9P4YV07_9HYPO</name>
<evidence type="ECO:0000259" key="2">
    <source>
        <dbReference type="PROSITE" id="PS50157"/>
    </source>
</evidence>
<dbReference type="Proteomes" id="UP000749293">
    <property type="component" value="Unassembled WGS sequence"/>
</dbReference>
<gene>
    <name evidence="3" type="ORF">GMORB2_7309</name>
</gene>
<dbReference type="PROSITE" id="PS50157">
    <property type="entry name" value="ZINC_FINGER_C2H2_2"/>
    <property type="match status" value="1"/>
</dbReference>
<dbReference type="AlphaFoldDB" id="A0A9P4YV07"/>
<dbReference type="OrthoDB" id="654211at2759"/>
<dbReference type="EMBL" id="JAANYQ010000009">
    <property type="protein sequence ID" value="KAF4122317.1"/>
    <property type="molecule type" value="Genomic_DNA"/>
</dbReference>